<feature type="signal peptide" evidence="3">
    <location>
        <begin position="1"/>
        <end position="30"/>
    </location>
</feature>
<evidence type="ECO:0000313" key="5">
    <source>
        <dbReference type="EMBL" id="RFP80823.1"/>
    </source>
</evidence>
<evidence type="ECO:0000259" key="4">
    <source>
        <dbReference type="Pfam" id="PF13458"/>
    </source>
</evidence>
<evidence type="ECO:0000313" key="6">
    <source>
        <dbReference type="Proteomes" id="UP000261931"/>
    </source>
</evidence>
<dbReference type="Proteomes" id="UP000261931">
    <property type="component" value="Unassembled WGS sequence"/>
</dbReference>
<organism evidence="5 6">
    <name type="scientific">Hydrogenophaga borbori</name>
    <dbReference type="NCBI Taxonomy" id="2294117"/>
    <lineage>
        <taxon>Bacteria</taxon>
        <taxon>Pseudomonadati</taxon>
        <taxon>Pseudomonadota</taxon>
        <taxon>Betaproteobacteria</taxon>
        <taxon>Burkholderiales</taxon>
        <taxon>Comamonadaceae</taxon>
        <taxon>Hydrogenophaga</taxon>
    </lineage>
</organism>
<dbReference type="Pfam" id="PF13458">
    <property type="entry name" value="Peripla_BP_6"/>
    <property type="match status" value="1"/>
</dbReference>
<dbReference type="InterPro" id="IPR028082">
    <property type="entry name" value="Peripla_BP_I"/>
</dbReference>
<keyword evidence="6" id="KW-1185">Reference proteome</keyword>
<dbReference type="InterPro" id="IPR028081">
    <property type="entry name" value="Leu-bd"/>
</dbReference>
<dbReference type="PANTHER" id="PTHR47628">
    <property type="match status" value="1"/>
</dbReference>
<reference evidence="5 6" key="1">
    <citation type="submission" date="2018-08" db="EMBL/GenBank/DDBJ databases">
        <title>Hydrogenophaga sp. LA-38 isolated from sludge.</title>
        <authorList>
            <person name="Im W.-T."/>
        </authorList>
    </citation>
    <scope>NUCLEOTIDE SEQUENCE [LARGE SCALE GENOMIC DNA]</scope>
    <source>
        <strain evidence="5 6">LA-38</strain>
    </source>
</reference>
<dbReference type="EMBL" id="QVLS01000002">
    <property type="protein sequence ID" value="RFP80823.1"/>
    <property type="molecule type" value="Genomic_DNA"/>
</dbReference>
<dbReference type="RefSeq" id="WP_116957571.1">
    <property type="nucleotide sequence ID" value="NZ_QVLS01000002.1"/>
</dbReference>
<gene>
    <name evidence="5" type="ORF">DY262_03300</name>
</gene>
<sequence length="409" mass="44135">MNLNRRAFTGTLASGLLAAPLAGLSSLARAQGNEIVIGSIQDMSGPLQPFGRGKSNVLKFGVAQINAAGGLLGRPLRIVEYDTQSNNQLYAQFGQQLALRDKAVVAFGGVTSAAREVVRPVLRRANVPYFYNMPYEGGVCDRNTVLTGVTPSHALRTIVPHLIKNHGKKLYVLGADYNFGQLSAKWIRRLAAEHGGEVVGVELFPMDAANFNTTIAKIQAAAPNAIINSFVGPAHGSFYGQWAASGMKGKVALASQTFGDVGEHLLMPKEITNGVIVCTNYFEELDMPSNKAFIKAYRDAGHKDYVSNTTMNEYVALRLWAAAVAKAGSLERNAVLKALESNLSIDAPHGQVALDPATHHCSYDMYLAEVRDGGYRVLDKSRAVTAIDMVGQCDLVKNPNTNQQFEPRI</sequence>
<name>A0A372EMC6_9BURK</name>
<dbReference type="PROSITE" id="PS51318">
    <property type="entry name" value="TAT"/>
    <property type="match status" value="1"/>
</dbReference>
<dbReference type="PANTHER" id="PTHR47628:SF1">
    <property type="entry name" value="ALIPHATIC AMIDASE EXPRESSION-REGULATING PROTEIN"/>
    <property type="match status" value="1"/>
</dbReference>
<evidence type="ECO:0000256" key="2">
    <source>
        <dbReference type="ARBA" id="ARBA00022729"/>
    </source>
</evidence>
<protein>
    <submittedName>
        <fullName evidence="5">Urea ABC transporter</fullName>
    </submittedName>
</protein>
<evidence type="ECO:0000256" key="1">
    <source>
        <dbReference type="ARBA" id="ARBA00010062"/>
    </source>
</evidence>
<proteinExistence type="inferred from homology"/>
<dbReference type="AlphaFoldDB" id="A0A372EMC6"/>
<comment type="similarity">
    <text evidence="1">Belongs to the leucine-binding protein family.</text>
</comment>
<evidence type="ECO:0000256" key="3">
    <source>
        <dbReference type="SAM" id="SignalP"/>
    </source>
</evidence>
<accession>A0A372EMC6</accession>
<dbReference type="InterPro" id="IPR006311">
    <property type="entry name" value="TAT_signal"/>
</dbReference>
<feature type="chain" id="PRO_5016861214" evidence="3">
    <location>
        <begin position="31"/>
        <end position="409"/>
    </location>
</feature>
<comment type="caution">
    <text evidence="5">The sequence shown here is derived from an EMBL/GenBank/DDBJ whole genome shotgun (WGS) entry which is preliminary data.</text>
</comment>
<dbReference type="Gene3D" id="3.40.50.2300">
    <property type="match status" value="2"/>
</dbReference>
<feature type="domain" description="Leucine-binding protein" evidence="4">
    <location>
        <begin position="34"/>
        <end position="374"/>
    </location>
</feature>
<keyword evidence="2 3" id="KW-0732">Signal</keyword>
<dbReference type="SUPFAM" id="SSF53822">
    <property type="entry name" value="Periplasmic binding protein-like I"/>
    <property type="match status" value="1"/>
</dbReference>